<sequence length="81" mass="9077">MILEEILGFKDGSNNLILSTRVNLHTNPNQPNPIWGQKVRQSTRSTPSRGSSIFQQIFNTTQRNLASPSISLHTSGENRED</sequence>
<organism evidence="1 2">
    <name type="scientific">Smallanthus sonchifolius</name>
    <dbReference type="NCBI Taxonomy" id="185202"/>
    <lineage>
        <taxon>Eukaryota</taxon>
        <taxon>Viridiplantae</taxon>
        <taxon>Streptophyta</taxon>
        <taxon>Embryophyta</taxon>
        <taxon>Tracheophyta</taxon>
        <taxon>Spermatophyta</taxon>
        <taxon>Magnoliopsida</taxon>
        <taxon>eudicotyledons</taxon>
        <taxon>Gunneridae</taxon>
        <taxon>Pentapetalae</taxon>
        <taxon>asterids</taxon>
        <taxon>campanulids</taxon>
        <taxon>Asterales</taxon>
        <taxon>Asteraceae</taxon>
        <taxon>Asteroideae</taxon>
        <taxon>Heliantheae alliance</taxon>
        <taxon>Millerieae</taxon>
        <taxon>Smallanthus</taxon>
    </lineage>
</organism>
<comment type="caution">
    <text evidence="1">The sequence shown here is derived from an EMBL/GenBank/DDBJ whole genome shotgun (WGS) entry which is preliminary data.</text>
</comment>
<name>A0ACB8ZEH3_9ASTR</name>
<evidence type="ECO:0000313" key="2">
    <source>
        <dbReference type="Proteomes" id="UP001056120"/>
    </source>
</evidence>
<evidence type="ECO:0000313" key="1">
    <source>
        <dbReference type="EMBL" id="KAI3696126.1"/>
    </source>
</evidence>
<reference evidence="1 2" key="2">
    <citation type="journal article" date="2022" name="Mol. Ecol. Resour.">
        <title>The genomes of chicory, endive, great burdock and yacon provide insights into Asteraceae paleo-polyploidization history and plant inulin production.</title>
        <authorList>
            <person name="Fan W."/>
            <person name="Wang S."/>
            <person name="Wang H."/>
            <person name="Wang A."/>
            <person name="Jiang F."/>
            <person name="Liu H."/>
            <person name="Zhao H."/>
            <person name="Xu D."/>
            <person name="Zhang Y."/>
        </authorList>
    </citation>
    <scope>NUCLEOTIDE SEQUENCE [LARGE SCALE GENOMIC DNA]</scope>
    <source>
        <strain evidence="2">cv. Yunnan</strain>
        <tissue evidence="1">Leaves</tissue>
    </source>
</reference>
<dbReference type="Proteomes" id="UP001056120">
    <property type="component" value="Linkage Group LG26"/>
</dbReference>
<dbReference type="EMBL" id="CM042043">
    <property type="protein sequence ID" value="KAI3696126.1"/>
    <property type="molecule type" value="Genomic_DNA"/>
</dbReference>
<keyword evidence="2" id="KW-1185">Reference proteome</keyword>
<reference evidence="2" key="1">
    <citation type="journal article" date="2022" name="Mol. Ecol. Resour.">
        <title>The genomes of chicory, endive, great burdock and yacon provide insights into Asteraceae palaeo-polyploidization history and plant inulin production.</title>
        <authorList>
            <person name="Fan W."/>
            <person name="Wang S."/>
            <person name="Wang H."/>
            <person name="Wang A."/>
            <person name="Jiang F."/>
            <person name="Liu H."/>
            <person name="Zhao H."/>
            <person name="Xu D."/>
            <person name="Zhang Y."/>
        </authorList>
    </citation>
    <scope>NUCLEOTIDE SEQUENCE [LARGE SCALE GENOMIC DNA]</scope>
    <source>
        <strain evidence="2">cv. Yunnan</strain>
    </source>
</reference>
<proteinExistence type="predicted"/>
<gene>
    <name evidence="1" type="ORF">L1987_79135</name>
</gene>
<protein>
    <submittedName>
        <fullName evidence="1">Uncharacterized protein</fullName>
    </submittedName>
</protein>
<accession>A0ACB8ZEH3</accession>